<gene>
    <name evidence="1" type="ORF">GCM10011396_29880</name>
</gene>
<name>A0A916UNQ8_9BURK</name>
<reference evidence="1" key="2">
    <citation type="submission" date="2020-09" db="EMBL/GenBank/DDBJ databases">
        <authorList>
            <person name="Sun Q."/>
            <person name="Zhou Y."/>
        </authorList>
    </citation>
    <scope>NUCLEOTIDE SEQUENCE</scope>
    <source>
        <strain evidence="1">CGMCC 1.10998</strain>
    </source>
</reference>
<dbReference type="AlphaFoldDB" id="A0A916UNQ8"/>
<keyword evidence="2" id="KW-1185">Reference proteome</keyword>
<dbReference type="Proteomes" id="UP000637423">
    <property type="component" value="Unassembled WGS sequence"/>
</dbReference>
<dbReference type="Pfam" id="PF04351">
    <property type="entry name" value="PilP"/>
    <property type="match status" value="1"/>
</dbReference>
<dbReference type="PIRSF" id="PIRSF016481">
    <property type="entry name" value="Pilus_assembly_PilP"/>
    <property type="match status" value="1"/>
</dbReference>
<proteinExistence type="predicted"/>
<dbReference type="RefSeq" id="WP_229751136.1">
    <property type="nucleotide sequence ID" value="NZ_BMED01000003.1"/>
</dbReference>
<reference evidence="1" key="1">
    <citation type="journal article" date="2014" name="Int. J. Syst. Evol. Microbiol.">
        <title>Complete genome sequence of Corynebacterium casei LMG S-19264T (=DSM 44701T), isolated from a smear-ripened cheese.</title>
        <authorList>
            <consortium name="US DOE Joint Genome Institute (JGI-PGF)"/>
            <person name="Walter F."/>
            <person name="Albersmeier A."/>
            <person name="Kalinowski J."/>
            <person name="Ruckert C."/>
        </authorList>
    </citation>
    <scope>NUCLEOTIDE SEQUENCE</scope>
    <source>
        <strain evidence="1">CGMCC 1.10998</strain>
    </source>
</reference>
<sequence length="179" mass="20046">MMRPNSRSTGVLLATLALAGCGDNGLTEVRQWMDGVKKETRVIVPKISEPKIYVPVAYTGKDQIEPFNPNKLLIALAKIRAESDNGLKPDMNRRREALEAFPLDTLKMVGIIERPNMKNALIQVDKSIYQAKIGNYLGQNFGMITKITDSEVEVKEIVQDAAGDWTERMTKLELQEAKK</sequence>
<protein>
    <submittedName>
        <fullName evidence="1">Pilus assembly protein PilP</fullName>
    </submittedName>
</protein>
<comment type="caution">
    <text evidence="1">The sequence shown here is derived from an EMBL/GenBank/DDBJ whole genome shotgun (WGS) entry which is preliminary data.</text>
</comment>
<organism evidence="1 2">
    <name type="scientific">Undibacterium terreum</name>
    <dbReference type="NCBI Taxonomy" id="1224302"/>
    <lineage>
        <taxon>Bacteria</taxon>
        <taxon>Pseudomonadati</taxon>
        <taxon>Pseudomonadota</taxon>
        <taxon>Betaproteobacteria</taxon>
        <taxon>Burkholderiales</taxon>
        <taxon>Oxalobacteraceae</taxon>
        <taxon>Undibacterium</taxon>
    </lineage>
</organism>
<dbReference type="Gene3D" id="2.30.30.830">
    <property type="match status" value="1"/>
</dbReference>
<dbReference type="PROSITE" id="PS51257">
    <property type="entry name" value="PROKAR_LIPOPROTEIN"/>
    <property type="match status" value="1"/>
</dbReference>
<dbReference type="InterPro" id="IPR007446">
    <property type="entry name" value="PilP"/>
</dbReference>
<dbReference type="EMBL" id="BMED01000003">
    <property type="protein sequence ID" value="GGC80722.1"/>
    <property type="molecule type" value="Genomic_DNA"/>
</dbReference>
<evidence type="ECO:0000313" key="1">
    <source>
        <dbReference type="EMBL" id="GGC80722.1"/>
    </source>
</evidence>
<accession>A0A916UNQ8</accession>
<evidence type="ECO:0000313" key="2">
    <source>
        <dbReference type="Proteomes" id="UP000637423"/>
    </source>
</evidence>